<comment type="caution">
    <text evidence="1">The sequence shown here is derived from an EMBL/GenBank/DDBJ whole genome shotgun (WGS) entry which is preliminary data.</text>
</comment>
<dbReference type="Proteomes" id="UP000785613">
    <property type="component" value="Unassembled WGS sequence"/>
</dbReference>
<sequence length="515" mass="56577">MTALDVHAQRRVDNYAALVHSIDTRFNALAGPVFRTDAGGLYEAYLASFTDPDVRQQHSCSCCRTFIERFGGLATVGDDGALVPALWDPATAPAPYRAMVVALQQRVSQARITMLFLSQQTMYGKPASGPWQHLAITPATVFESSGLHNAWQTACARREAFASVRRALRQYSAPVCATALQLLKETLLDNPAAVLGQAQFLVDLHAARAAATGQQQDNLRYRMVARAPMGFCHPRSSMIATLLDDIVAGKPVGEAAASWNAKMDGLRYQRPQVAPTPGAIKAARIAFAKLGAFPALQRRFATMDDIQEAVWRPHPHYAARGRASAAPHGPHSMTLDTFRRTVLPTAERIEMAALEGRQPFVALTSAVHADARPIMQWDTLDQRNPVAWYCYNRCSLASEFNLTGSFYEVMAVILPPWAWGGRSHPQYGEHLAFLLEDARDLCGCEGHSALFPVNLKSELREFRSTIEAYSQENALAGLGKNSVAGLALTKGHPCKFDLRVTIDGQVGTYRIERWD</sequence>
<evidence type="ECO:0000313" key="1">
    <source>
        <dbReference type="EMBL" id="NHZ34580.1"/>
    </source>
</evidence>
<proteinExistence type="predicted"/>
<organism evidence="1 2">
    <name type="scientific">Massilia rubra</name>
    <dbReference type="NCBI Taxonomy" id="2607910"/>
    <lineage>
        <taxon>Bacteria</taxon>
        <taxon>Pseudomonadati</taxon>
        <taxon>Pseudomonadota</taxon>
        <taxon>Betaproteobacteria</taxon>
        <taxon>Burkholderiales</taxon>
        <taxon>Oxalobacteraceae</taxon>
        <taxon>Telluria group</taxon>
        <taxon>Massilia</taxon>
    </lineage>
</organism>
<reference evidence="1 2" key="1">
    <citation type="submission" date="2019-09" db="EMBL/GenBank/DDBJ databases">
        <title>Taxonomy of Antarctic Massilia spp.: description of Massilia rubra sp. nov., Massilia aquatica sp. nov., Massilia mucilaginosa sp. nov., Massilia frigida sp. nov. isolated from streams, lakes and regoliths.</title>
        <authorList>
            <person name="Holochova P."/>
            <person name="Sedlacek I."/>
            <person name="Kralova S."/>
            <person name="Maslanova I."/>
            <person name="Busse H.-J."/>
            <person name="Stankova E."/>
            <person name="Vrbovska V."/>
            <person name="Kovarovic V."/>
            <person name="Bartak M."/>
            <person name="Svec P."/>
            <person name="Pantucek R."/>
        </authorList>
    </citation>
    <scope>NUCLEOTIDE SEQUENCE [LARGE SCALE GENOMIC DNA]</scope>
    <source>
        <strain evidence="1 2">CCM 8692</strain>
    </source>
</reference>
<dbReference type="EMBL" id="VUYU01000007">
    <property type="protein sequence ID" value="NHZ34580.1"/>
    <property type="molecule type" value="Genomic_DNA"/>
</dbReference>
<keyword evidence="2" id="KW-1185">Reference proteome</keyword>
<protein>
    <submittedName>
        <fullName evidence="1">Uncharacterized protein</fullName>
    </submittedName>
</protein>
<accession>A0ABX0LK60</accession>
<gene>
    <name evidence="1" type="ORF">F0185_13405</name>
</gene>
<evidence type="ECO:0000313" key="2">
    <source>
        <dbReference type="Proteomes" id="UP000785613"/>
    </source>
</evidence>
<name>A0ABX0LK60_9BURK</name>
<dbReference type="RefSeq" id="WP_167225175.1">
    <property type="nucleotide sequence ID" value="NZ_VUYU01000007.1"/>
</dbReference>